<feature type="non-terminal residue" evidence="1">
    <location>
        <position position="115"/>
    </location>
</feature>
<sequence length="115" mass="13115">MEASRQERNPAQKTRITDQALVVRCYIFAVKNHSPASQKIMLDRLADAFKVRMALGTRALRQYVVANSSAFCPQFPYLLCRKTSADADSEQKQYDVDRLVEAISITLKRTARHPK</sequence>
<keyword evidence="2" id="KW-1185">Reference proteome</keyword>
<reference evidence="1" key="1">
    <citation type="submission" date="2024-09" db="EMBL/GenBank/DDBJ databases">
        <title>Black Yeasts Isolated from many extreme environments.</title>
        <authorList>
            <person name="Coleine C."/>
            <person name="Stajich J.E."/>
            <person name="Selbmann L."/>
        </authorList>
    </citation>
    <scope>NUCLEOTIDE SEQUENCE</scope>
    <source>
        <strain evidence="1">CCFEE 5737</strain>
    </source>
</reference>
<protein>
    <submittedName>
        <fullName evidence="1">Uncharacterized protein</fullName>
    </submittedName>
</protein>
<proteinExistence type="predicted"/>
<evidence type="ECO:0000313" key="2">
    <source>
        <dbReference type="Proteomes" id="UP001186974"/>
    </source>
</evidence>
<comment type="caution">
    <text evidence="1">The sequence shown here is derived from an EMBL/GenBank/DDBJ whole genome shotgun (WGS) entry which is preliminary data.</text>
</comment>
<accession>A0ACC3DMX4</accession>
<evidence type="ECO:0000313" key="1">
    <source>
        <dbReference type="EMBL" id="KAK3077938.1"/>
    </source>
</evidence>
<name>A0ACC3DMX4_9PEZI</name>
<dbReference type="Proteomes" id="UP001186974">
    <property type="component" value="Unassembled WGS sequence"/>
</dbReference>
<gene>
    <name evidence="1" type="ORF">LTS18_008859</name>
</gene>
<dbReference type="EMBL" id="JAWDJW010002353">
    <property type="protein sequence ID" value="KAK3077938.1"/>
    <property type="molecule type" value="Genomic_DNA"/>
</dbReference>
<organism evidence="1 2">
    <name type="scientific">Coniosporium uncinatum</name>
    <dbReference type="NCBI Taxonomy" id="93489"/>
    <lineage>
        <taxon>Eukaryota</taxon>
        <taxon>Fungi</taxon>
        <taxon>Dikarya</taxon>
        <taxon>Ascomycota</taxon>
        <taxon>Pezizomycotina</taxon>
        <taxon>Dothideomycetes</taxon>
        <taxon>Dothideomycetes incertae sedis</taxon>
        <taxon>Coniosporium</taxon>
    </lineage>
</organism>